<feature type="region of interest" description="Disordered" evidence="1">
    <location>
        <begin position="97"/>
        <end position="125"/>
    </location>
</feature>
<evidence type="ECO:0000256" key="1">
    <source>
        <dbReference type="SAM" id="MobiDB-lite"/>
    </source>
</evidence>
<organism evidence="3 4">
    <name type="scientific">Blomia tropicalis</name>
    <name type="common">Mite</name>
    <dbReference type="NCBI Taxonomy" id="40697"/>
    <lineage>
        <taxon>Eukaryota</taxon>
        <taxon>Metazoa</taxon>
        <taxon>Ecdysozoa</taxon>
        <taxon>Arthropoda</taxon>
        <taxon>Chelicerata</taxon>
        <taxon>Arachnida</taxon>
        <taxon>Acari</taxon>
        <taxon>Acariformes</taxon>
        <taxon>Sarcoptiformes</taxon>
        <taxon>Astigmata</taxon>
        <taxon>Glycyphagoidea</taxon>
        <taxon>Echimyopodidae</taxon>
        <taxon>Blomia</taxon>
    </lineage>
</organism>
<accession>A0A9Q0RND5</accession>
<protein>
    <submittedName>
        <fullName evidence="3">Uncharacterized protein</fullName>
    </submittedName>
</protein>
<dbReference type="Proteomes" id="UP001142055">
    <property type="component" value="Chromosome 2"/>
</dbReference>
<comment type="caution">
    <text evidence="3">The sequence shown here is derived from an EMBL/GenBank/DDBJ whole genome shotgun (WGS) entry which is preliminary data.</text>
</comment>
<evidence type="ECO:0000256" key="2">
    <source>
        <dbReference type="SAM" id="SignalP"/>
    </source>
</evidence>
<reference evidence="3" key="1">
    <citation type="submission" date="2022-12" db="EMBL/GenBank/DDBJ databases">
        <title>Genome assemblies of Blomia tropicalis.</title>
        <authorList>
            <person name="Cui Y."/>
        </authorList>
    </citation>
    <scope>NUCLEOTIDE SEQUENCE</scope>
    <source>
        <tissue evidence="3">Adult mites</tissue>
    </source>
</reference>
<keyword evidence="4" id="KW-1185">Reference proteome</keyword>
<evidence type="ECO:0000313" key="3">
    <source>
        <dbReference type="EMBL" id="KAJ6219536.1"/>
    </source>
</evidence>
<gene>
    <name evidence="3" type="ORF">RDWZM_005348</name>
</gene>
<keyword evidence="2" id="KW-0732">Signal</keyword>
<name>A0A9Q0RND5_BLOTA</name>
<feature type="signal peptide" evidence="2">
    <location>
        <begin position="1"/>
        <end position="20"/>
    </location>
</feature>
<proteinExistence type="predicted"/>
<feature type="chain" id="PRO_5040215028" evidence="2">
    <location>
        <begin position="21"/>
        <end position="440"/>
    </location>
</feature>
<sequence>MLLRAHLGLIIVLFGTTVQANYGTYQQNFQNLVPITSPGSYPSSAYDENTMNVNIDATVQQTVQPTTTSTSAAATTEAAAATAAAAASIPTLATHTTHSVEATDASNDDYDQTADSTGDSYDEQSVAPVAEPLATPEPVATSSVPALPAVPMGPLAYPYILPYAHSIPYHSAPYAPYPMDTPYQTGEYYPQLEGKYHPFSHYQPYVARPIPPMPYPMPHYPAHHHGAPHYGQHSYHHHGYQAHKPHIPGKFEKTVSLDKSFPFSIPNLNLGGLLQTIENIAVPALNMEMPEKFIHNGDGVDKFKSHESLPKPSLTKPFKLPIWSGDFTLLHTLSKIKMPEFGSISLGGLGELLGKFTKLEMAKRDSVKPNPIGPIGHFASPRKIVTAYPLHKKGYSGHVVIEDFPYGRPQMGPYDEGSVPSLDCAQLDGKLPLGSKPAHY</sequence>
<evidence type="ECO:0000313" key="4">
    <source>
        <dbReference type="Proteomes" id="UP001142055"/>
    </source>
</evidence>
<dbReference type="AlphaFoldDB" id="A0A9Q0RND5"/>
<dbReference type="EMBL" id="JAPWDV010000002">
    <property type="protein sequence ID" value="KAJ6219536.1"/>
    <property type="molecule type" value="Genomic_DNA"/>
</dbReference>